<keyword evidence="6 9" id="KW-0238">DNA-binding</keyword>
<dbReference type="GO" id="GO:0005524">
    <property type="term" value="F:ATP binding"/>
    <property type="evidence" value="ECO:0007669"/>
    <property type="project" value="UniProtKB-KW"/>
</dbReference>
<dbReference type="PANTHER" id="PTHR11361">
    <property type="entry name" value="DNA MISMATCH REPAIR PROTEIN MUTS FAMILY MEMBER"/>
    <property type="match status" value="1"/>
</dbReference>
<dbReference type="InterPro" id="IPR000432">
    <property type="entry name" value="DNA_mismatch_repair_MutS_C"/>
</dbReference>
<dbReference type="InterPro" id="IPR007695">
    <property type="entry name" value="DNA_mismatch_repair_MutS-lik_N"/>
</dbReference>
<dbReference type="STRING" id="1555241.A0A4V1IU18"/>
<dbReference type="GO" id="GO:0032301">
    <property type="term" value="C:MutSalpha complex"/>
    <property type="evidence" value="ECO:0007669"/>
    <property type="project" value="TreeGrafter"/>
</dbReference>
<dbReference type="Gene3D" id="1.10.1420.10">
    <property type="match status" value="2"/>
</dbReference>
<dbReference type="Gene3D" id="3.40.50.300">
    <property type="entry name" value="P-loop containing nucleotide triphosphate hydrolases"/>
    <property type="match status" value="1"/>
</dbReference>
<dbReference type="InterPro" id="IPR027417">
    <property type="entry name" value="P-loop_NTPase"/>
</dbReference>
<comment type="similarity">
    <text evidence="2 9">Belongs to the DNA mismatch repair MutS family.</text>
</comment>
<sequence>MASPPARESPELALDKPAEIQFARFFRSLPQASTPTVRLFERNGGQFHTVHGDDACCAADHVYRTAAVLRHMAGDEATGLATCSLSKANAVALLKYALFEQLARVEVWAMPESAAAYGRREWRVVKTASPGRLAELEDWLYGAAASDTVATIMAVKVVPDGANHKVGIALMDATSSTTLSVAEFVDSDGFSSLEALMVQTSCREALIPDDVKSLALRRVRQLLEQAQVMYTPQKTAQFAAKDAAVDLAVLLGVEQLTDVKQVPIDQMSVALAAVGGLLAYLDLRGREDMAGQFTLQQIHPCHFMRLDSAAVDALHLFPPARATAAIKESASFNTSTLNKSASLYGLLNHCRTPQGNRLLSQWIRQPLLDLPQIEERMDVVEALVEETQLLQALHGTHLRMLPDLMQIGKKFHRGSATLQDAVRIYQAAIRLPSLLEAVADYQGPHVAVLERLFLGPIGQSAQQLGNFETMIERTIDLHALDRHEFLVKPDFDANLAQIAGEMKRVSAAFRPEAERVADALGFELDKKLRFEHSPIYGHHLRLTRTDATKLRNKPGYIDLATQKAGVLFTTKPLKALNEKHADLQATYNRLQASLVREILEITKTYLPVLEKLNGRIAHLDVLTAFAVATVRARIPYVRPQLRPCHVTAADRRIVLRAARHPCLEAQDGVNFIPNDVELDHTANEFTIITGPNAAGKSVYIRQIGVIVAMAQIGCFVPCRDAEITLVDAILARVGAGDSQLRGISTFMAEMLETASILSSATKQSLLIIDELGRGTSTYDGFGLAWAISEWVVKKIGSFALFATHFHELTALADVYPQIVNRHVQVAVTDDAMVLLYQVLPGICDQSFGIHVAHLARFPERVIELAKRKALELENFELSILLDRQTQSDDRHVTSEPKTVAEPASTSVAAKKQRLWKANADVIREGNDLIRQVLADFAAIEAFPDLSDDERQERIAALREKYADRVAGQPFCQEVLSAF</sequence>
<dbReference type="Pfam" id="PF05188">
    <property type="entry name" value="MutS_II"/>
    <property type="match status" value="1"/>
</dbReference>
<keyword evidence="3 9" id="KW-0547">Nucleotide-binding</keyword>
<evidence type="ECO:0000256" key="5">
    <source>
        <dbReference type="ARBA" id="ARBA00022840"/>
    </source>
</evidence>
<proteinExistence type="inferred from homology"/>
<dbReference type="InterPro" id="IPR036187">
    <property type="entry name" value="DNA_mismatch_repair_MutS_sf"/>
</dbReference>
<keyword evidence="8" id="KW-0539">Nucleus</keyword>
<dbReference type="Pfam" id="PF01624">
    <property type="entry name" value="MutS_I"/>
    <property type="match status" value="1"/>
</dbReference>
<keyword evidence="5" id="KW-0067">ATP-binding</keyword>
<evidence type="ECO:0000256" key="9">
    <source>
        <dbReference type="RuleBase" id="RU003756"/>
    </source>
</evidence>
<dbReference type="EMBL" id="ML014331">
    <property type="protein sequence ID" value="RKO99007.1"/>
    <property type="molecule type" value="Genomic_DNA"/>
</dbReference>
<dbReference type="FunFam" id="3.40.50.300:FF:005021">
    <property type="entry name" value="Predicted protein"/>
    <property type="match status" value="1"/>
</dbReference>
<dbReference type="SUPFAM" id="SSF53150">
    <property type="entry name" value="DNA repair protein MutS, domain II"/>
    <property type="match status" value="1"/>
</dbReference>
<evidence type="ECO:0000313" key="12">
    <source>
        <dbReference type="Proteomes" id="UP000274922"/>
    </source>
</evidence>
<comment type="function">
    <text evidence="9">Component of the post-replicative DNA mismatch repair system (MMR).</text>
</comment>
<dbReference type="Gene3D" id="3.40.1170.10">
    <property type="entry name" value="DNA repair protein MutS, domain I"/>
    <property type="match status" value="1"/>
</dbReference>
<keyword evidence="12" id="KW-1185">Reference proteome</keyword>
<reference evidence="12" key="1">
    <citation type="journal article" date="2018" name="Nat. Microbiol.">
        <title>Leveraging single-cell genomics to expand the fungal tree of life.</title>
        <authorList>
            <person name="Ahrendt S.R."/>
            <person name="Quandt C.A."/>
            <person name="Ciobanu D."/>
            <person name="Clum A."/>
            <person name="Salamov A."/>
            <person name="Andreopoulos B."/>
            <person name="Cheng J.F."/>
            <person name="Woyke T."/>
            <person name="Pelin A."/>
            <person name="Henrissat B."/>
            <person name="Reynolds N.K."/>
            <person name="Benny G.L."/>
            <person name="Smith M.E."/>
            <person name="James T.Y."/>
            <person name="Grigoriev I.V."/>
        </authorList>
    </citation>
    <scope>NUCLEOTIDE SEQUENCE [LARGE SCALE GENOMIC DNA]</scope>
    <source>
        <strain evidence="12">ATCC 52028</strain>
    </source>
</reference>
<dbReference type="AlphaFoldDB" id="A0A4V1IU18"/>
<dbReference type="InterPro" id="IPR011184">
    <property type="entry name" value="DNA_mismatch_repair_Msh2"/>
</dbReference>
<dbReference type="Pfam" id="PF00488">
    <property type="entry name" value="MutS_V"/>
    <property type="match status" value="1"/>
</dbReference>
<dbReference type="InterPro" id="IPR016151">
    <property type="entry name" value="DNA_mismatch_repair_MutS_N"/>
</dbReference>
<evidence type="ECO:0000313" key="11">
    <source>
        <dbReference type="EMBL" id="RKO99007.1"/>
    </source>
</evidence>
<dbReference type="Gene3D" id="3.30.420.110">
    <property type="entry name" value="MutS, connector domain"/>
    <property type="match status" value="1"/>
</dbReference>
<dbReference type="Pfam" id="PF05192">
    <property type="entry name" value="MutS_III"/>
    <property type="match status" value="1"/>
</dbReference>
<dbReference type="InterPro" id="IPR007696">
    <property type="entry name" value="DNA_mismatch_repair_MutS_core"/>
</dbReference>
<dbReference type="SMART" id="SM00534">
    <property type="entry name" value="MUTSac"/>
    <property type="match status" value="1"/>
</dbReference>
<dbReference type="InterPro" id="IPR007860">
    <property type="entry name" value="DNA_mmatch_repair_MutS_con_dom"/>
</dbReference>
<dbReference type="Pfam" id="PF05190">
    <property type="entry name" value="MutS_IV"/>
    <property type="match status" value="1"/>
</dbReference>
<feature type="domain" description="DNA mismatch repair proteins mutS family" evidence="10">
    <location>
        <begin position="764"/>
        <end position="780"/>
    </location>
</feature>
<comment type="subcellular location">
    <subcellularLocation>
        <location evidence="1">Nucleus</location>
    </subcellularLocation>
</comment>
<dbReference type="OrthoDB" id="2144837at2759"/>
<dbReference type="Proteomes" id="UP000274922">
    <property type="component" value="Unassembled WGS sequence"/>
</dbReference>
<dbReference type="InterPro" id="IPR036678">
    <property type="entry name" value="MutS_con_dom_sf"/>
</dbReference>
<dbReference type="SUPFAM" id="SSF52540">
    <property type="entry name" value="P-loop containing nucleoside triphosphate hydrolases"/>
    <property type="match status" value="1"/>
</dbReference>
<dbReference type="SMART" id="SM00533">
    <property type="entry name" value="MUTSd"/>
    <property type="match status" value="1"/>
</dbReference>
<dbReference type="GO" id="GO:0006312">
    <property type="term" value="P:mitotic recombination"/>
    <property type="evidence" value="ECO:0007669"/>
    <property type="project" value="TreeGrafter"/>
</dbReference>
<dbReference type="GO" id="GO:0006298">
    <property type="term" value="P:mismatch repair"/>
    <property type="evidence" value="ECO:0007669"/>
    <property type="project" value="InterPro"/>
</dbReference>
<dbReference type="InterPro" id="IPR045076">
    <property type="entry name" value="MutS"/>
</dbReference>
<dbReference type="PANTHER" id="PTHR11361:SF35">
    <property type="entry name" value="DNA MISMATCH REPAIR PROTEIN MSH2"/>
    <property type="match status" value="1"/>
</dbReference>
<evidence type="ECO:0000256" key="1">
    <source>
        <dbReference type="ARBA" id="ARBA00004123"/>
    </source>
</evidence>
<gene>
    <name evidence="11" type="ORF">CXG81DRAFT_28200</name>
</gene>
<evidence type="ECO:0000256" key="3">
    <source>
        <dbReference type="ARBA" id="ARBA00022741"/>
    </source>
</evidence>
<evidence type="ECO:0000256" key="6">
    <source>
        <dbReference type="ARBA" id="ARBA00023125"/>
    </source>
</evidence>
<keyword evidence="7 9" id="KW-0234">DNA repair</keyword>
<dbReference type="PIRSF" id="PIRSF005813">
    <property type="entry name" value="MSH2"/>
    <property type="match status" value="1"/>
</dbReference>
<evidence type="ECO:0000256" key="2">
    <source>
        <dbReference type="ARBA" id="ARBA00006271"/>
    </source>
</evidence>
<protein>
    <recommendedName>
        <fullName evidence="10">DNA mismatch repair proteins mutS family domain-containing protein</fullName>
    </recommendedName>
</protein>
<dbReference type="PROSITE" id="PS00486">
    <property type="entry name" value="DNA_MISMATCH_REPAIR_2"/>
    <property type="match status" value="1"/>
</dbReference>
<name>A0A4V1IU18_9FUNG</name>
<keyword evidence="4 9" id="KW-0227">DNA damage</keyword>
<evidence type="ECO:0000256" key="4">
    <source>
        <dbReference type="ARBA" id="ARBA00022763"/>
    </source>
</evidence>
<dbReference type="InterPro" id="IPR007861">
    <property type="entry name" value="DNA_mismatch_repair_MutS_clamp"/>
</dbReference>
<dbReference type="GO" id="GO:0140664">
    <property type="term" value="F:ATP-dependent DNA damage sensor activity"/>
    <property type="evidence" value="ECO:0007669"/>
    <property type="project" value="InterPro"/>
</dbReference>
<organism evidence="11 12">
    <name type="scientific">Caulochytrium protostelioides</name>
    <dbReference type="NCBI Taxonomy" id="1555241"/>
    <lineage>
        <taxon>Eukaryota</taxon>
        <taxon>Fungi</taxon>
        <taxon>Fungi incertae sedis</taxon>
        <taxon>Chytridiomycota</taxon>
        <taxon>Chytridiomycota incertae sedis</taxon>
        <taxon>Chytridiomycetes</taxon>
        <taxon>Caulochytriales</taxon>
        <taxon>Caulochytriaceae</taxon>
        <taxon>Caulochytrium</taxon>
    </lineage>
</organism>
<dbReference type="GO" id="GO:0030983">
    <property type="term" value="F:mismatched DNA binding"/>
    <property type="evidence" value="ECO:0007669"/>
    <property type="project" value="InterPro"/>
</dbReference>
<evidence type="ECO:0000256" key="7">
    <source>
        <dbReference type="ARBA" id="ARBA00023204"/>
    </source>
</evidence>
<accession>A0A4V1IU18</accession>
<evidence type="ECO:0000259" key="10">
    <source>
        <dbReference type="PROSITE" id="PS00486"/>
    </source>
</evidence>
<evidence type="ECO:0000256" key="8">
    <source>
        <dbReference type="ARBA" id="ARBA00023242"/>
    </source>
</evidence>
<dbReference type="SUPFAM" id="SSF48334">
    <property type="entry name" value="DNA repair protein MutS, domain III"/>
    <property type="match status" value="1"/>
</dbReference>